<protein>
    <submittedName>
        <fullName evidence="2">Uncharacterized protein</fullName>
    </submittedName>
</protein>
<sequence>MVSISGTRSSDTTSRSTPMKIRVALTLAGVFSIVVVAFGFIGLFAQSNMLPPDDAVTTGVQFFGALIAARNIPLGLAAIYVIIRRDRVDPTIVLVLSAIVQLGDTVIGLSHGLPSMGISAGVGAILYAFAAVCVSNARRAIRD</sequence>
<keyword evidence="3" id="KW-1185">Reference proteome</keyword>
<evidence type="ECO:0000256" key="1">
    <source>
        <dbReference type="SAM" id="Phobius"/>
    </source>
</evidence>
<feature type="transmembrane region" description="Helical" evidence="1">
    <location>
        <begin position="21"/>
        <end position="42"/>
    </location>
</feature>
<dbReference type="KEGG" id="nno:NONO_c10680"/>
<dbReference type="RefSeq" id="WP_148306725.1">
    <property type="nucleotide sequence ID" value="NZ_CP006850.1"/>
</dbReference>
<accession>W5T992</accession>
<name>W5T992_9NOCA</name>
<keyword evidence="1" id="KW-1133">Transmembrane helix</keyword>
<feature type="transmembrane region" description="Helical" evidence="1">
    <location>
        <begin position="116"/>
        <end position="137"/>
    </location>
</feature>
<evidence type="ECO:0000313" key="3">
    <source>
        <dbReference type="Proteomes" id="UP000019150"/>
    </source>
</evidence>
<proteinExistence type="predicted"/>
<dbReference type="PATRIC" id="fig|1415166.3.peg.1082"/>
<gene>
    <name evidence="2" type="ORF">NONO_c10680</name>
</gene>
<reference evidence="2 3" key="1">
    <citation type="journal article" date="2014" name="Appl. Environ. Microbiol.">
        <title>Insights into the Microbial Degradation of Rubber and Gutta-Percha by Analysis of the Complete Genome of Nocardia nova SH22a.</title>
        <authorList>
            <person name="Luo Q."/>
            <person name="Hiessl S."/>
            <person name="Poehlein A."/>
            <person name="Daniel R."/>
            <person name="Steinbuchel A."/>
        </authorList>
    </citation>
    <scope>NUCLEOTIDE SEQUENCE [LARGE SCALE GENOMIC DNA]</scope>
    <source>
        <strain evidence="2">SH22a</strain>
    </source>
</reference>
<dbReference type="HOGENOM" id="CLU_1804185_0_0_11"/>
<dbReference type="Pfam" id="PF14087">
    <property type="entry name" value="DUF4267"/>
    <property type="match status" value="1"/>
</dbReference>
<evidence type="ECO:0000313" key="2">
    <source>
        <dbReference type="EMBL" id="AHH15875.1"/>
    </source>
</evidence>
<dbReference type="Proteomes" id="UP000019150">
    <property type="component" value="Chromosome"/>
</dbReference>
<dbReference type="STRING" id="1415166.NONO_c10680"/>
<keyword evidence="1" id="KW-0812">Transmembrane</keyword>
<feature type="transmembrane region" description="Helical" evidence="1">
    <location>
        <begin position="90"/>
        <end position="110"/>
    </location>
</feature>
<feature type="transmembrane region" description="Helical" evidence="1">
    <location>
        <begin position="62"/>
        <end position="83"/>
    </location>
</feature>
<organism evidence="2 3">
    <name type="scientific">Nocardia nova SH22a</name>
    <dbReference type="NCBI Taxonomy" id="1415166"/>
    <lineage>
        <taxon>Bacteria</taxon>
        <taxon>Bacillati</taxon>
        <taxon>Actinomycetota</taxon>
        <taxon>Actinomycetes</taxon>
        <taxon>Mycobacteriales</taxon>
        <taxon>Nocardiaceae</taxon>
        <taxon>Nocardia</taxon>
    </lineage>
</organism>
<keyword evidence="1" id="KW-0472">Membrane</keyword>
<dbReference type="AlphaFoldDB" id="W5T992"/>
<dbReference type="InterPro" id="IPR025363">
    <property type="entry name" value="DUF4267"/>
</dbReference>
<dbReference type="EMBL" id="CP006850">
    <property type="protein sequence ID" value="AHH15875.1"/>
    <property type="molecule type" value="Genomic_DNA"/>
</dbReference>
<dbReference type="OrthoDB" id="9912833at2"/>